<sequence>MADFERKNLSTGEKNPKYVDLCDEDPPIAGQKFVCMSFVSPEKILMKKEVYLFNQFIKQWEFSKSMERYFDFIHFIAYKHSMDVEKLIEDFNEFVKEEATKLQKSGIEDDYKNFLDKQEDKLQEQFSRDHSFQTSVRGVKMRGVFPTQDEAENKCKKLRESDPSHDIFVAPVGVWLPWDPDAYKTGRVEHLEEELNSLHHEKMKNEEKAKKDFEERVRDSKKQAIMENIEKAKQTGNSLTQTIDDEGNLAGVKETVDFESREATSIESTKIRNELFVKETLDKQNQEENIEITVEDNEKSTDNKV</sequence>
<dbReference type="AlphaFoldDB" id="A0A6C0ILV2"/>
<name>A0A6C0ILV2_9ZZZZ</name>
<protein>
    <submittedName>
        <fullName evidence="3">Uncharacterized protein</fullName>
    </submittedName>
</protein>
<evidence type="ECO:0000256" key="2">
    <source>
        <dbReference type="SAM" id="MobiDB-lite"/>
    </source>
</evidence>
<evidence type="ECO:0000256" key="1">
    <source>
        <dbReference type="SAM" id="Coils"/>
    </source>
</evidence>
<accession>A0A6C0ILV2</accession>
<dbReference type="Pfam" id="PF19150">
    <property type="entry name" value="DUF5832"/>
    <property type="match status" value="1"/>
</dbReference>
<feature type="region of interest" description="Disordered" evidence="2">
    <location>
        <begin position="283"/>
        <end position="305"/>
    </location>
</feature>
<reference evidence="3" key="1">
    <citation type="journal article" date="2020" name="Nature">
        <title>Giant virus diversity and host interactions through global metagenomics.</title>
        <authorList>
            <person name="Schulz F."/>
            <person name="Roux S."/>
            <person name="Paez-Espino D."/>
            <person name="Jungbluth S."/>
            <person name="Walsh D.A."/>
            <person name="Denef V.J."/>
            <person name="McMahon K.D."/>
            <person name="Konstantinidis K.T."/>
            <person name="Eloe-Fadrosh E.A."/>
            <person name="Kyrpides N.C."/>
            <person name="Woyke T."/>
        </authorList>
    </citation>
    <scope>NUCLEOTIDE SEQUENCE</scope>
    <source>
        <strain evidence="3">GVMAG-M-3300024258-28</strain>
    </source>
</reference>
<proteinExistence type="predicted"/>
<dbReference type="InterPro" id="IPR043872">
    <property type="entry name" value="DUF5832"/>
</dbReference>
<dbReference type="EMBL" id="MN740217">
    <property type="protein sequence ID" value="QHT94178.1"/>
    <property type="molecule type" value="Genomic_DNA"/>
</dbReference>
<evidence type="ECO:0000313" key="3">
    <source>
        <dbReference type="EMBL" id="QHT94178.1"/>
    </source>
</evidence>
<feature type="compositionally biased region" description="Basic and acidic residues" evidence="2">
    <location>
        <begin position="296"/>
        <end position="305"/>
    </location>
</feature>
<keyword evidence="1" id="KW-0175">Coiled coil</keyword>
<feature type="coiled-coil region" evidence="1">
    <location>
        <begin position="188"/>
        <end position="223"/>
    </location>
</feature>
<organism evidence="3">
    <name type="scientific">viral metagenome</name>
    <dbReference type="NCBI Taxonomy" id="1070528"/>
    <lineage>
        <taxon>unclassified sequences</taxon>
        <taxon>metagenomes</taxon>
        <taxon>organismal metagenomes</taxon>
    </lineage>
</organism>